<keyword evidence="4" id="KW-1185">Reference proteome</keyword>
<dbReference type="Pfam" id="PF19656">
    <property type="entry name" value="DUF6159"/>
    <property type="match status" value="1"/>
</dbReference>
<sequence>MFATIGHTFELMKMSWGVLMKDKELLFFPLFTVVGLIAVIGIFFSIGNASGAITRLETNTTSRGDQILYALAFFSSYFVVIFFNAALVSAALERLRGGDPNVSSGLRHAFAHIHMIFIWALIAATVGLALQLLRANQKNAIARIIIDMIGGIWEFLTFFVIPILVSENVTPIGAIKRSSGLVRKTWGRQITASFGFMLVYFLAVIVGIIPAFIVGMISGVAAVAVGIITVGLALATVQALEGIFKAALYEFAMGEKPAEFDLRTLQTAYRPAPAAGI</sequence>
<feature type="transmembrane region" description="Helical" evidence="1">
    <location>
        <begin position="190"/>
        <end position="213"/>
    </location>
</feature>
<reference evidence="3" key="2">
    <citation type="journal article" date="2023" name="Nat. Commun.">
        <title>Cultivation of marine bacteria of the SAR202 clade.</title>
        <authorList>
            <person name="Lim Y."/>
            <person name="Seo J.H."/>
            <person name="Giovannoni S.J."/>
            <person name="Kang I."/>
            <person name="Cho J.C."/>
        </authorList>
    </citation>
    <scope>NUCLEOTIDE SEQUENCE</scope>
    <source>
        <strain evidence="3">JH1073</strain>
    </source>
</reference>
<keyword evidence="1" id="KW-0812">Transmembrane</keyword>
<dbReference type="InterPro" id="IPR046157">
    <property type="entry name" value="DUF6159"/>
</dbReference>
<evidence type="ECO:0000313" key="4">
    <source>
        <dbReference type="Proteomes" id="UP001219901"/>
    </source>
</evidence>
<feature type="transmembrane region" description="Helical" evidence="1">
    <location>
        <begin position="145"/>
        <end position="165"/>
    </location>
</feature>
<evidence type="ECO:0000313" key="5">
    <source>
        <dbReference type="Proteomes" id="UP001321249"/>
    </source>
</evidence>
<keyword evidence="1" id="KW-1133">Transmembrane helix</keyword>
<dbReference type="EMBL" id="CP046147">
    <property type="protein sequence ID" value="WFG38645.1"/>
    <property type="molecule type" value="Genomic_DNA"/>
</dbReference>
<reference evidence="4" key="3">
    <citation type="submission" date="2023-06" db="EMBL/GenBank/DDBJ databases">
        <title>Pangenomics reveal diversification of enzyme families and niche specialization in globally abundant SAR202 bacteria.</title>
        <authorList>
            <person name="Saw J.H.W."/>
        </authorList>
    </citation>
    <scope>NUCLEOTIDE SEQUENCE [LARGE SCALE GENOMIC DNA]</scope>
    <source>
        <strain evidence="4">JH1073</strain>
    </source>
</reference>
<dbReference type="AlphaFoldDB" id="A0AAJ6CUD1"/>
<reference evidence="4 5" key="1">
    <citation type="submission" date="2019-11" db="EMBL/GenBank/DDBJ databases">
        <authorList>
            <person name="Cho J.-C."/>
        </authorList>
    </citation>
    <scope>NUCLEOTIDE SEQUENCE [LARGE SCALE GENOMIC DNA]</scope>
    <source>
        <strain evidence="3 4">JH1073</strain>
        <strain evidence="2 5">JH702</strain>
    </source>
</reference>
<evidence type="ECO:0000313" key="3">
    <source>
        <dbReference type="EMBL" id="WFG38645.1"/>
    </source>
</evidence>
<evidence type="ECO:0000256" key="1">
    <source>
        <dbReference type="SAM" id="Phobius"/>
    </source>
</evidence>
<feature type="transmembrane region" description="Helical" evidence="1">
    <location>
        <begin position="220"/>
        <end position="240"/>
    </location>
</feature>
<dbReference type="Proteomes" id="UP001321249">
    <property type="component" value="Unassembled WGS sequence"/>
</dbReference>
<accession>A0AAJ6CUD1</accession>
<evidence type="ECO:0000313" key="2">
    <source>
        <dbReference type="EMBL" id="MDG0868174.1"/>
    </source>
</evidence>
<dbReference type="EMBL" id="WMBE01000010">
    <property type="protein sequence ID" value="MDG0868174.1"/>
    <property type="molecule type" value="Genomic_DNA"/>
</dbReference>
<feature type="transmembrane region" description="Helical" evidence="1">
    <location>
        <begin position="112"/>
        <end position="133"/>
    </location>
</feature>
<feature type="transmembrane region" description="Helical" evidence="1">
    <location>
        <begin position="25"/>
        <end position="46"/>
    </location>
</feature>
<protein>
    <submittedName>
        <fullName evidence="3">Uncharacterized protein</fullName>
    </submittedName>
</protein>
<organism evidence="3 4">
    <name type="scientific">Candidatus Lucifugimonas marina</name>
    <dbReference type="NCBI Taxonomy" id="3038979"/>
    <lineage>
        <taxon>Bacteria</taxon>
        <taxon>Bacillati</taxon>
        <taxon>Chloroflexota</taxon>
        <taxon>Dehalococcoidia</taxon>
        <taxon>SAR202 cluster</taxon>
        <taxon>Candidatus Lucifugimonadales</taxon>
        <taxon>Candidatus Lucifugimonadaceae</taxon>
        <taxon>Candidatus Lucifugimonas</taxon>
    </lineage>
</organism>
<feature type="transmembrane region" description="Helical" evidence="1">
    <location>
        <begin position="67"/>
        <end position="92"/>
    </location>
</feature>
<dbReference type="RefSeq" id="WP_342827294.1">
    <property type="nucleotide sequence ID" value="NZ_CP046146.1"/>
</dbReference>
<gene>
    <name evidence="2" type="ORF">GKO46_14010</name>
    <name evidence="3" type="ORF">GKO48_03160</name>
</gene>
<dbReference type="Proteomes" id="UP001219901">
    <property type="component" value="Chromosome"/>
</dbReference>
<name>A0AAJ6CUD1_9CHLR</name>
<keyword evidence="1" id="KW-0472">Membrane</keyword>
<proteinExistence type="predicted"/>